<dbReference type="InterPro" id="IPR006433">
    <property type="entry name" value="Prohead_protease"/>
</dbReference>
<dbReference type="Proteomes" id="UP001185927">
    <property type="component" value="Unassembled WGS sequence"/>
</dbReference>
<dbReference type="NCBIfam" id="TIGR01543">
    <property type="entry name" value="proheadase_HK97"/>
    <property type="match status" value="1"/>
</dbReference>
<proteinExistence type="predicted"/>
<gene>
    <name evidence="6" type="ORF">R3Q16_10680</name>
</gene>
<accession>A0ABU4BSQ4</accession>
<organism evidence="6 7">
    <name type="scientific">Rhodococcus globerulus</name>
    <dbReference type="NCBI Taxonomy" id="33008"/>
    <lineage>
        <taxon>Bacteria</taxon>
        <taxon>Bacillati</taxon>
        <taxon>Actinomycetota</taxon>
        <taxon>Actinomycetes</taxon>
        <taxon>Mycobacteriales</taxon>
        <taxon>Nocardiaceae</taxon>
        <taxon>Rhodococcus</taxon>
    </lineage>
</organism>
<dbReference type="GO" id="GO:0008233">
    <property type="term" value="F:peptidase activity"/>
    <property type="evidence" value="ECO:0007669"/>
    <property type="project" value="UniProtKB-KW"/>
</dbReference>
<name>A0ABU4BSQ4_RHOGO</name>
<keyword evidence="2 6" id="KW-0645">Protease</keyword>
<evidence type="ECO:0000256" key="2">
    <source>
        <dbReference type="ARBA" id="ARBA00022670"/>
    </source>
</evidence>
<keyword evidence="3" id="KW-0378">Hydrolase</keyword>
<evidence type="ECO:0000313" key="7">
    <source>
        <dbReference type="Proteomes" id="UP001185927"/>
    </source>
</evidence>
<evidence type="ECO:0000256" key="3">
    <source>
        <dbReference type="ARBA" id="ARBA00022801"/>
    </source>
</evidence>
<dbReference type="Pfam" id="PF04586">
    <property type="entry name" value="Peptidase_S78"/>
    <property type="match status" value="1"/>
</dbReference>
<evidence type="ECO:0000256" key="4">
    <source>
        <dbReference type="SAM" id="MobiDB-lite"/>
    </source>
</evidence>
<reference evidence="6 7" key="1">
    <citation type="submission" date="2023-10" db="EMBL/GenBank/DDBJ databases">
        <title>Development of a sustainable strategy for remediation of hydrocarbon-contaminated territories based on the waste exchange concept.</title>
        <authorList>
            <person name="Krivoruchko A."/>
        </authorList>
    </citation>
    <scope>NUCLEOTIDE SEQUENCE [LARGE SCALE GENOMIC DNA]</scope>
    <source>
        <strain evidence="6 7">IEGM 1203</strain>
    </source>
</reference>
<feature type="domain" description="Prohead serine protease" evidence="5">
    <location>
        <begin position="24"/>
        <end position="164"/>
    </location>
</feature>
<dbReference type="RefSeq" id="WP_317541278.1">
    <property type="nucleotide sequence ID" value="NZ_JAWLKB010000004.1"/>
</dbReference>
<evidence type="ECO:0000256" key="1">
    <source>
        <dbReference type="ARBA" id="ARBA00022612"/>
    </source>
</evidence>
<evidence type="ECO:0000313" key="6">
    <source>
        <dbReference type="EMBL" id="MDV6267068.1"/>
    </source>
</evidence>
<keyword evidence="7" id="KW-1185">Reference proteome</keyword>
<protein>
    <submittedName>
        <fullName evidence="6">HK97 family phage prohead protease</fullName>
    </submittedName>
</protein>
<dbReference type="EMBL" id="JAWLKB010000004">
    <property type="protein sequence ID" value="MDV6267068.1"/>
    <property type="molecule type" value="Genomic_DNA"/>
</dbReference>
<evidence type="ECO:0000259" key="5">
    <source>
        <dbReference type="Pfam" id="PF04586"/>
    </source>
</evidence>
<comment type="caution">
    <text evidence="6">The sequence shown here is derived from an EMBL/GenBank/DDBJ whole genome shotgun (WGS) entry which is preliminary data.</text>
</comment>
<feature type="region of interest" description="Disordered" evidence="4">
    <location>
        <begin position="212"/>
        <end position="244"/>
    </location>
</feature>
<keyword evidence="1" id="KW-1188">Viral release from host cell</keyword>
<dbReference type="GO" id="GO:0006508">
    <property type="term" value="P:proteolysis"/>
    <property type="evidence" value="ECO:0007669"/>
    <property type="project" value="UniProtKB-KW"/>
</dbReference>
<dbReference type="InterPro" id="IPR054613">
    <property type="entry name" value="Peptidase_S78_dom"/>
</dbReference>
<sequence length="268" mass="28713">MKIKSCPIRVKAGPEDGLEEGEFLVYPSTFTRTPDSYGDVVAKGAFIDTIAAWKESGNVLPGLYGHRLDDPDFFVAAALDMGEDDHGWWVKGVFDLESPKGAQVYRLVKGRRINQLSFAFETLDEGSVELEDGGKANELRKVNVYEFSFVPVGANQDTSIVAVKALADQIAADVKAGRAISAKNEQVLREAAEKVIGAAKDIEEVLSAALAVEEENEDQDQASGTGPSPEKRPDQAPPVKASPNPSVSLAAELLLLSVTDVAEKGVLL</sequence>